<dbReference type="EMBL" id="QGKV02002055">
    <property type="protein sequence ID" value="KAF3493767.1"/>
    <property type="molecule type" value="Genomic_DNA"/>
</dbReference>
<evidence type="ECO:0000313" key="2">
    <source>
        <dbReference type="EMBL" id="KAF3493767.1"/>
    </source>
</evidence>
<dbReference type="Proteomes" id="UP000266723">
    <property type="component" value="Unassembled WGS sequence"/>
</dbReference>
<reference evidence="2 3" key="1">
    <citation type="journal article" date="2020" name="BMC Genomics">
        <title>Intraspecific diversification of the crop wild relative Brassica cretica Lam. using demographic model selection.</title>
        <authorList>
            <person name="Kioukis A."/>
            <person name="Michalopoulou V.A."/>
            <person name="Briers L."/>
            <person name="Pirintsos S."/>
            <person name="Studholme D.J."/>
            <person name="Pavlidis P."/>
            <person name="Sarris P.F."/>
        </authorList>
    </citation>
    <scope>NUCLEOTIDE SEQUENCE [LARGE SCALE GENOMIC DNA]</scope>
    <source>
        <strain evidence="3">cv. PFS-1207/04</strain>
    </source>
</reference>
<proteinExistence type="predicted"/>
<protein>
    <submittedName>
        <fullName evidence="2">Uncharacterized protein</fullName>
    </submittedName>
</protein>
<name>A0ABQ7A7W1_BRACR</name>
<comment type="caution">
    <text evidence="2">The sequence shown here is derived from an EMBL/GenBank/DDBJ whole genome shotgun (WGS) entry which is preliminary data.</text>
</comment>
<evidence type="ECO:0000313" key="3">
    <source>
        <dbReference type="Proteomes" id="UP000266723"/>
    </source>
</evidence>
<keyword evidence="3" id="KW-1185">Reference proteome</keyword>
<accession>A0ABQ7A7W1</accession>
<feature type="region of interest" description="Disordered" evidence="1">
    <location>
        <begin position="91"/>
        <end position="110"/>
    </location>
</feature>
<sequence>MKNRATLDNEADSLLELEWTKKVWKLVQGALALGSNLEKRGCECCTLSEMWGARNRLAPYSPLPFCKRSLDRSSSTSYACVQSIPNPEGSLDCRLSPHRNRKRSPMGYGSPPRNRTITLLFRSRRFNRLSQNSIVCSIISVSCSKISSSLPPPLNLNIQESVGETVQDSKGVLLVTGVVNVPVAIKMCCRILGQRCNLLQAFEPLGDVEANEEEEACLCRRVHLLEKWFCLSQEDKDETFGTQTL</sequence>
<evidence type="ECO:0000256" key="1">
    <source>
        <dbReference type="SAM" id="MobiDB-lite"/>
    </source>
</evidence>
<organism evidence="2 3">
    <name type="scientific">Brassica cretica</name>
    <name type="common">Mustard</name>
    <dbReference type="NCBI Taxonomy" id="69181"/>
    <lineage>
        <taxon>Eukaryota</taxon>
        <taxon>Viridiplantae</taxon>
        <taxon>Streptophyta</taxon>
        <taxon>Embryophyta</taxon>
        <taxon>Tracheophyta</taxon>
        <taxon>Spermatophyta</taxon>
        <taxon>Magnoliopsida</taxon>
        <taxon>eudicotyledons</taxon>
        <taxon>Gunneridae</taxon>
        <taxon>Pentapetalae</taxon>
        <taxon>rosids</taxon>
        <taxon>malvids</taxon>
        <taxon>Brassicales</taxon>
        <taxon>Brassicaceae</taxon>
        <taxon>Brassiceae</taxon>
        <taxon>Brassica</taxon>
    </lineage>
</organism>
<gene>
    <name evidence="2" type="ORF">DY000_02052634</name>
</gene>